<protein>
    <submittedName>
        <fullName evidence="1">Uncharacterized protein</fullName>
    </submittedName>
</protein>
<evidence type="ECO:0000313" key="2">
    <source>
        <dbReference type="Proteomes" id="UP000265862"/>
    </source>
</evidence>
<name>A0A396SPW8_9LACO</name>
<dbReference type="EMBL" id="QOCV01000011">
    <property type="protein sequence ID" value="RHW53697.1"/>
    <property type="molecule type" value="Genomic_DNA"/>
</dbReference>
<gene>
    <name evidence="1" type="ORF">DS835_07070</name>
</gene>
<accession>A0A396SPW8</accession>
<evidence type="ECO:0000313" key="1">
    <source>
        <dbReference type="EMBL" id="RHW53697.1"/>
    </source>
</evidence>
<reference evidence="1 2" key="1">
    <citation type="submission" date="2018-07" db="EMBL/GenBank/DDBJ databases">
        <title>Genome sequences of six Lactobacillus spp. isolated from bumble bee guts.</title>
        <authorList>
            <person name="Motta E.V.S."/>
            <person name="Moran N.A."/>
        </authorList>
    </citation>
    <scope>NUCLEOTIDE SEQUENCE [LARGE SCALE GENOMIC DNA]</scope>
    <source>
        <strain evidence="1 2">OCC3</strain>
    </source>
</reference>
<sequence length="64" mass="7492">MLVFKDWATNYWWAIPLDYFFGADEKEGKLVVSFFIADNGSYAEAVVDQETYDFVNKTIKEQAR</sequence>
<organism evidence="1 2">
    <name type="scientific">Lactobacillus bombicola</name>
    <dbReference type="NCBI Taxonomy" id="1505723"/>
    <lineage>
        <taxon>Bacteria</taxon>
        <taxon>Bacillati</taxon>
        <taxon>Bacillota</taxon>
        <taxon>Bacilli</taxon>
        <taxon>Lactobacillales</taxon>
        <taxon>Lactobacillaceae</taxon>
        <taxon>Lactobacillus</taxon>
    </lineage>
</organism>
<comment type="caution">
    <text evidence="1">The sequence shown here is derived from an EMBL/GenBank/DDBJ whole genome shotgun (WGS) entry which is preliminary data.</text>
</comment>
<dbReference type="AlphaFoldDB" id="A0A396SPW8"/>
<proteinExistence type="predicted"/>
<dbReference type="Proteomes" id="UP000265862">
    <property type="component" value="Unassembled WGS sequence"/>
</dbReference>